<evidence type="ECO:0000313" key="2">
    <source>
        <dbReference type="EMBL" id="VFU62813.1"/>
    </source>
</evidence>
<protein>
    <submittedName>
        <fullName evidence="2">Uncharacterized protein</fullName>
    </submittedName>
</protein>
<feature type="compositionally biased region" description="Acidic residues" evidence="1">
    <location>
        <begin position="192"/>
        <end position="210"/>
    </location>
</feature>
<name>A0A6N2NAS1_SALVM</name>
<feature type="region of interest" description="Disordered" evidence="1">
    <location>
        <begin position="191"/>
        <end position="217"/>
    </location>
</feature>
<proteinExistence type="predicted"/>
<sequence>MGLYFNIKKTLLKAFDLVDFADADDKNMELLDFLYSGFDINDWGDVDTEENETIHKDFDYVSAEVFVEGLHSSCALCGQASMMIQAPLYAKLMENEGENGSTQSTVSVEKGLVKEFKQMAERLESRHGNDSNFDVNSPAECQKHQPHCNLLDHLVLEDGVGMKTLLMKESHQPLLCRLLCAASKTAAFRNDEYDDGEEDEYEVTSEEDSNDTFHYAE</sequence>
<gene>
    <name evidence="2" type="ORF">SVIM_LOCUS475439</name>
</gene>
<dbReference type="EMBL" id="CAADRP010002163">
    <property type="protein sequence ID" value="VFU62813.1"/>
    <property type="molecule type" value="Genomic_DNA"/>
</dbReference>
<dbReference type="AlphaFoldDB" id="A0A6N2NAS1"/>
<evidence type="ECO:0000256" key="1">
    <source>
        <dbReference type="SAM" id="MobiDB-lite"/>
    </source>
</evidence>
<reference evidence="2" key="1">
    <citation type="submission" date="2019-03" db="EMBL/GenBank/DDBJ databases">
        <authorList>
            <person name="Mank J."/>
            <person name="Almeida P."/>
        </authorList>
    </citation>
    <scope>NUCLEOTIDE SEQUENCE</scope>
    <source>
        <strain evidence="2">78183</strain>
    </source>
</reference>
<organism evidence="2">
    <name type="scientific">Salix viminalis</name>
    <name type="common">Common osier</name>
    <name type="synonym">Basket willow</name>
    <dbReference type="NCBI Taxonomy" id="40686"/>
    <lineage>
        <taxon>Eukaryota</taxon>
        <taxon>Viridiplantae</taxon>
        <taxon>Streptophyta</taxon>
        <taxon>Embryophyta</taxon>
        <taxon>Tracheophyta</taxon>
        <taxon>Spermatophyta</taxon>
        <taxon>Magnoliopsida</taxon>
        <taxon>eudicotyledons</taxon>
        <taxon>Gunneridae</taxon>
        <taxon>Pentapetalae</taxon>
        <taxon>rosids</taxon>
        <taxon>fabids</taxon>
        <taxon>Malpighiales</taxon>
        <taxon>Salicaceae</taxon>
        <taxon>Saliceae</taxon>
        <taxon>Salix</taxon>
    </lineage>
</organism>
<accession>A0A6N2NAS1</accession>